<dbReference type="AlphaFoldDB" id="A0A068RDC7"/>
<reference evidence="1" key="1">
    <citation type="submission" date="2013-06" db="EMBL/GenBank/DDBJ databases">
        <authorList>
            <person name="Mazano-Marin A."/>
        </authorList>
    </citation>
    <scope>NUCLEOTIDE SEQUENCE</scope>
    <source>
        <strain evidence="1">SCt-VLC</strain>
    </source>
</reference>
<protein>
    <submittedName>
        <fullName evidence="1">Uncharacterized protein</fullName>
    </submittedName>
</protein>
<dbReference type="EMBL" id="FR904246">
    <property type="protein sequence ID" value="CDG49260.1"/>
    <property type="molecule type" value="Genomic_DNA"/>
</dbReference>
<evidence type="ECO:0000313" key="1">
    <source>
        <dbReference type="EMBL" id="CDG49260.1"/>
    </source>
</evidence>
<organism evidence="1">
    <name type="scientific">Serratia symbiotica SCt-VLC</name>
    <dbReference type="NCBI Taxonomy" id="1347341"/>
    <lineage>
        <taxon>Bacteria</taxon>
        <taxon>Pseudomonadati</taxon>
        <taxon>Pseudomonadota</taxon>
        <taxon>Gammaproteobacteria</taxon>
        <taxon>Enterobacterales</taxon>
        <taxon>Yersiniaceae</taxon>
        <taxon>Serratia</taxon>
        <taxon>Serratia symbiotica</taxon>
    </lineage>
</organism>
<accession>A0A068RDC7</accession>
<sequence>MMTIPPFLIVKSPVPGHFAQQNANVQLYLTCYDYPMEQIAFINNRYANGFFAGADSL</sequence>
<proteinExistence type="predicted"/>
<reference evidence="1" key="2">
    <citation type="journal article" date="2014" name="Genome Biol. Evol.">
        <title>Settling down: the genome of Serratia symbiotica from the aphid Cinara tujafilina zooms in on the process of accommodation to a cooperative intracellular life.</title>
        <authorList>
            <person name="Manzano-Marin A."/>
            <person name="Latorre A."/>
        </authorList>
    </citation>
    <scope>NUCLEOTIDE SEQUENCE</scope>
    <source>
        <strain evidence="1">SCt-VLC</strain>
    </source>
</reference>
<gene>
    <name evidence="1" type="ORF">SCTVLC_2637</name>
</gene>
<name>A0A068RDC7_9GAMM</name>